<feature type="chain" id="PRO_5041365706" evidence="1">
    <location>
        <begin position="26"/>
        <end position="221"/>
    </location>
</feature>
<keyword evidence="1" id="KW-0732">Signal</keyword>
<evidence type="ECO:0000313" key="2">
    <source>
        <dbReference type="EMBL" id="MCM8750676.1"/>
    </source>
</evidence>
<gene>
    <name evidence="2" type="ORF">NET02_16150</name>
</gene>
<sequence length="221" mass="24853">MRNLTLSGLSLAFGSVLVLTSVVLAGTTTTYTTVSYSGDTFYNWDNTSTSCACGNAVDWPVTMVFRTYADVNKVKRILGGVGGDPMYLRANDGTGWFWDSDGGNKKLISGYLDWFHHIRLYAPNPPDYFYSTAWGRYVLGTTHIDKNESSRDNKQFGWSETAEEWFAAYFRNRNYSVTEDAFWMANRDGWSSGRWEGNRFVLNNGYATIIVIPTPTPTPSP</sequence>
<protein>
    <submittedName>
        <fullName evidence="2">Uncharacterized protein</fullName>
    </submittedName>
</protein>
<dbReference type="EMBL" id="JAMSLR010000022">
    <property type="protein sequence ID" value="MCM8750676.1"/>
    <property type="molecule type" value="Genomic_DNA"/>
</dbReference>
<reference evidence="2" key="1">
    <citation type="submission" date="2022-06" db="EMBL/GenBank/DDBJ databases">
        <title>CFH 74404 Thermomicrobiaceae sp.</title>
        <authorList>
            <person name="Ming H."/>
            <person name="Li W.-J."/>
            <person name="Zhao Z."/>
        </authorList>
    </citation>
    <scope>NUCLEOTIDE SEQUENCE</scope>
    <source>
        <strain evidence="2">CFH 74404</strain>
    </source>
</reference>
<evidence type="ECO:0000313" key="3">
    <source>
        <dbReference type="Proteomes" id="UP001165306"/>
    </source>
</evidence>
<proteinExistence type="predicted"/>
<evidence type="ECO:0000256" key="1">
    <source>
        <dbReference type="SAM" id="SignalP"/>
    </source>
</evidence>
<accession>A0AA42BB80</accession>
<feature type="signal peptide" evidence="1">
    <location>
        <begin position="1"/>
        <end position="25"/>
    </location>
</feature>
<name>A0AA42BB80_9BACT</name>
<organism evidence="2 3">
    <name type="scientific">Thermalbibacter longus</name>
    <dbReference type="NCBI Taxonomy" id="2951981"/>
    <lineage>
        <taxon>Bacteria</taxon>
        <taxon>Pseudomonadati</taxon>
        <taxon>Thermomicrobiota</taxon>
        <taxon>Thermomicrobia</taxon>
        <taxon>Thermomicrobiales</taxon>
        <taxon>Thermomicrobiaceae</taxon>
        <taxon>Thermalbibacter</taxon>
    </lineage>
</organism>
<dbReference type="AlphaFoldDB" id="A0AA42BB80"/>
<comment type="caution">
    <text evidence="2">The sequence shown here is derived from an EMBL/GenBank/DDBJ whole genome shotgun (WGS) entry which is preliminary data.</text>
</comment>
<dbReference type="RefSeq" id="WP_284058465.1">
    <property type="nucleotide sequence ID" value="NZ_JAMSLR010000022.1"/>
</dbReference>
<dbReference type="Proteomes" id="UP001165306">
    <property type="component" value="Unassembled WGS sequence"/>
</dbReference>
<keyword evidence="3" id="KW-1185">Reference proteome</keyword>